<protein>
    <submittedName>
        <fullName evidence="1">Uncharacterized protein</fullName>
    </submittedName>
</protein>
<dbReference type="EMBL" id="JAADJG010001093">
    <property type="protein sequence ID" value="KAF4425191.1"/>
    <property type="molecule type" value="Genomic_DNA"/>
</dbReference>
<proteinExistence type="predicted"/>
<organism evidence="1 2">
    <name type="scientific">Fusarium austroafricanum</name>
    <dbReference type="NCBI Taxonomy" id="2364996"/>
    <lineage>
        <taxon>Eukaryota</taxon>
        <taxon>Fungi</taxon>
        <taxon>Dikarya</taxon>
        <taxon>Ascomycota</taxon>
        <taxon>Pezizomycotina</taxon>
        <taxon>Sordariomycetes</taxon>
        <taxon>Hypocreomycetidae</taxon>
        <taxon>Hypocreales</taxon>
        <taxon>Nectriaceae</taxon>
        <taxon>Fusarium</taxon>
        <taxon>Fusarium concolor species complex</taxon>
    </lineage>
</organism>
<dbReference type="AlphaFoldDB" id="A0A8H4JGS5"/>
<comment type="caution">
    <text evidence="1">The sequence shown here is derived from an EMBL/GenBank/DDBJ whole genome shotgun (WGS) entry which is preliminary data.</text>
</comment>
<evidence type="ECO:0000313" key="1">
    <source>
        <dbReference type="EMBL" id="KAF4425191.1"/>
    </source>
</evidence>
<dbReference type="Proteomes" id="UP000605986">
    <property type="component" value="Unassembled WGS sequence"/>
</dbReference>
<keyword evidence="2" id="KW-1185">Reference proteome</keyword>
<accession>A0A8H4JGS5</accession>
<reference evidence="1" key="1">
    <citation type="submission" date="2020-01" db="EMBL/GenBank/DDBJ databases">
        <title>Identification and distribution of gene clusters putatively required for synthesis of sphingolipid metabolism inhibitors in phylogenetically diverse species of the filamentous fungus Fusarium.</title>
        <authorList>
            <person name="Kim H.-S."/>
            <person name="Busman M."/>
            <person name="Brown D.W."/>
            <person name="Divon H."/>
            <person name="Uhlig S."/>
            <person name="Proctor R.H."/>
        </authorList>
    </citation>
    <scope>NUCLEOTIDE SEQUENCE</scope>
    <source>
        <strain evidence="1">NRRL 53441</strain>
    </source>
</reference>
<evidence type="ECO:0000313" key="2">
    <source>
        <dbReference type="Proteomes" id="UP000605986"/>
    </source>
</evidence>
<dbReference type="OrthoDB" id="4226417at2759"/>
<sequence length="328" mass="36495">MFSPLSFDVVVSAMESEKQPDKRATRLGDFLGGSDVVADFENQSLKAIPPHIGASGNERTSDKKAKTLLKSIPDIQPKAQLVSKPLKKVAFAGLPVIVENPTASLNPRKHVQVNKTAASPKHDTQSAVPHDSKSGRLERHFERYYKIALGRNMDVQLARAKPAAFEEKPPLLDKNQSSVLFWTISGPESEKQVSVVRTIENRRFVKGIGVYTMPTPGEFTVVYEFMPVSLAEIAASRNVHGPELAYILKQSDILADLSTKGGQHFCSYGTADNLLAGFWRITVELMNGYLTKDMQENQVDYTKWTAYPEAVDFYKCLETLHNVPDNER</sequence>
<gene>
    <name evidence="1" type="ORF">F53441_14175</name>
</gene>
<name>A0A8H4JGS5_9HYPO</name>